<dbReference type="Proteomes" id="UP000004508">
    <property type="component" value="Unassembled WGS sequence"/>
</dbReference>
<dbReference type="EMBL" id="ADVG01000002">
    <property type="protein sequence ID" value="EFH86813.1"/>
    <property type="molecule type" value="Genomic_DNA"/>
</dbReference>
<evidence type="ECO:0000313" key="1">
    <source>
        <dbReference type="EMBL" id="EFH86813.1"/>
    </source>
</evidence>
<dbReference type="InParanoid" id="D6TM13"/>
<organism evidence="1 2">
    <name type="scientific">Ktedonobacter racemifer DSM 44963</name>
    <dbReference type="NCBI Taxonomy" id="485913"/>
    <lineage>
        <taxon>Bacteria</taxon>
        <taxon>Bacillati</taxon>
        <taxon>Chloroflexota</taxon>
        <taxon>Ktedonobacteria</taxon>
        <taxon>Ktedonobacterales</taxon>
        <taxon>Ktedonobacteraceae</taxon>
        <taxon>Ktedonobacter</taxon>
    </lineage>
</organism>
<evidence type="ECO:0000313" key="2">
    <source>
        <dbReference type="Proteomes" id="UP000004508"/>
    </source>
</evidence>
<comment type="caution">
    <text evidence="1">The sequence shown here is derived from an EMBL/GenBank/DDBJ whole genome shotgun (WGS) entry which is preliminary data.</text>
</comment>
<sequence>MEQDTRSSQYRRHPPQLYLTHVERENPNEVSGVVDILSKPTVRKAELFSRKRKGQDVNFDIRVSRCFGDKIFNTMERVFI</sequence>
<keyword evidence="2" id="KW-1185">Reference proteome</keyword>
<gene>
    <name evidence="1" type="ORF">Krac_8129</name>
</gene>
<name>D6TM13_KTERA</name>
<accession>D6TM13</accession>
<proteinExistence type="predicted"/>
<dbReference type="AlphaFoldDB" id="D6TM13"/>
<protein>
    <submittedName>
        <fullName evidence="1">Uncharacterized protein</fullName>
    </submittedName>
</protein>
<reference evidence="1 2" key="1">
    <citation type="journal article" date="2011" name="Stand. Genomic Sci.">
        <title>Non-contiguous finished genome sequence and contextual data of the filamentous soil bacterium Ktedonobacter racemifer type strain (SOSP1-21).</title>
        <authorList>
            <person name="Chang Y.J."/>
            <person name="Land M."/>
            <person name="Hauser L."/>
            <person name="Chertkov O."/>
            <person name="Del Rio T.G."/>
            <person name="Nolan M."/>
            <person name="Copeland A."/>
            <person name="Tice H."/>
            <person name="Cheng J.F."/>
            <person name="Lucas S."/>
            <person name="Han C."/>
            <person name="Goodwin L."/>
            <person name="Pitluck S."/>
            <person name="Ivanova N."/>
            <person name="Ovchinikova G."/>
            <person name="Pati A."/>
            <person name="Chen A."/>
            <person name="Palaniappan K."/>
            <person name="Mavromatis K."/>
            <person name="Liolios K."/>
            <person name="Brettin T."/>
            <person name="Fiebig A."/>
            <person name="Rohde M."/>
            <person name="Abt B."/>
            <person name="Goker M."/>
            <person name="Detter J.C."/>
            <person name="Woyke T."/>
            <person name="Bristow J."/>
            <person name="Eisen J.A."/>
            <person name="Markowitz V."/>
            <person name="Hugenholtz P."/>
            <person name="Kyrpides N.C."/>
            <person name="Klenk H.P."/>
            <person name="Lapidus A."/>
        </authorList>
    </citation>
    <scope>NUCLEOTIDE SEQUENCE [LARGE SCALE GENOMIC DNA]</scope>
    <source>
        <strain evidence="2">DSM 44963</strain>
    </source>
</reference>